<evidence type="ECO:0000313" key="7">
    <source>
        <dbReference type="Proteomes" id="UP000192761"/>
    </source>
</evidence>
<dbReference type="InterPro" id="IPR001647">
    <property type="entry name" value="HTH_TetR"/>
</dbReference>
<dbReference type="GO" id="GO:0003677">
    <property type="term" value="F:DNA binding"/>
    <property type="evidence" value="ECO:0007669"/>
    <property type="project" value="UniProtKB-UniRule"/>
</dbReference>
<dbReference type="InterPro" id="IPR009057">
    <property type="entry name" value="Homeodomain-like_sf"/>
</dbReference>
<name>A0A1W1Y0Y8_9NEIS</name>
<gene>
    <name evidence="6" type="ORF">SAMN02745857_04222</name>
</gene>
<dbReference type="EMBL" id="FWXD01000049">
    <property type="protein sequence ID" value="SMC29880.1"/>
    <property type="molecule type" value="Genomic_DNA"/>
</dbReference>
<dbReference type="PROSITE" id="PS50977">
    <property type="entry name" value="HTH_TETR_2"/>
    <property type="match status" value="1"/>
</dbReference>
<organism evidence="6 7">
    <name type="scientific">Andreprevotia lacus DSM 23236</name>
    <dbReference type="NCBI Taxonomy" id="1121001"/>
    <lineage>
        <taxon>Bacteria</taxon>
        <taxon>Pseudomonadati</taxon>
        <taxon>Pseudomonadota</taxon>
        <taxon>Betaproteobacteria</taxon>
        <taxon>Neisseriales</taxon>
        <taxon>Chitinibacteraceae</taxon>
        <taxon>Andreprevotia</taxon>
    </lineage>
</organism>
<dbReference type="Gene3D" id="1.10.10.60">
    <property type="entry name" value="Homeodomain-like"/>
    <property type="match status" value="1"/>
</dbReference>
<dbReference type="STRING" id="1121001.SAMN02745857_04222"/>
<evidence type="ECO:0000256" key="1">
    <source>
        <dbReference type="ARBA" id="ARBA00023015"/>
    </source>
</evidence>
<dbReference type="RefSeq" id="WP_084093125.1">
    <property type="nucleotide sequence ID" value="NZ_FWXD01000049.1"/>
</dbReference>
<dbReference type="Proteomes" id="UP000192761">
    <property type="component" value="Unassembled WGS sequence"/>
</dbReference>
<dbReference type="OrthoDB" id="9798857at2"/>
<evidence type="ECO:0000256" key="2">
    <source>
        <dbReference type="ARBA" id="ARBA00023125"/>
    </source>
</evidence>
<reference evidence="6 7" key="1">
    <citation type="submission" date="2017-04" db="EMBL/GenBank/DDBJ databases">
        <authorList>
            <person name="Afonso C.L."/>
            <person name="Miller P.J."/>
            <person name="Scott M.A."/>
            <person name="Spackman E."/>
            <person name="Goraichik I."/>
            <person name="Dimitrov K.M."/>
            <person name="Suarez D.L."/>
            <person name="Swayne D.E."/>
        </authorList>
    </citation>
    <scope>NUCLEOTIDE SEQUENCE [LARGE SCALE GENOMIC DNA]</scope>
    <source>
        <strain evidence="6 7">DSM 23236</strain>
    </source>
</reference>
<protein>
    <submittedName>
        <fullName evidence="6">Transcriptional regulator, TetR family</fullName>
    </submittedName>
</protein>
<keyword evidence="3" id="KW-0804">Transcription</keyword>
<dbReference type="PANTHER" id="PTHR47506">
    <property type="entry name" value="TRANSCRIPTIONAL REGULATORY PROTEIN"/>
    <property type="match status" value="1"/>
</dbReference>
<dbReference type="AlphaFoldDB" id="A0A1W1Y0Y8"/>
<dbReference type="Pfam" id="PF00440">
    <property type="entry name" value="TetR_N"/>
    <property type="match status" value="1"/>
</dbReference>
<dbReference type="PRINTS" id="PR00455">
    <property type="entry name" value="HTHTETR"/>
</dbReference>
<dbReference type="SUPFAM" id="SSF46689">
    <property type="entry name" value="Homeodomain-like"/>
    <property type="match status" value="1"/>
</dbReference>
<evidence type="ECO:0000256" key="4">
    <source>
        <dbReference type="PROSITE-ProRule" id="PRU00335"/>
    </source>
</evidence>
<evidence type="ECO:0000256" key="3">
    <source>
        <dbReference type="ARBA" id="ARBA00023163"/>
    </source>
</evidence>
<evidence type="ECO:0000313" key="6">
    <source>
        <dbReference type="EMBL" id="SMC29880.1"/>
    </source>
</evidence>
<keyword evidence="2 4" id="KW-0238">DNA-binding</keyword>
<dbReference type="InterPro" id="IPR036271">
    <property type="entry name" value="Tet_transcr_reg_TetR-rel_C_sf"/>
</dbReference>
<dbReference type="PANTHER" id="PTHR47506:SF7">
    <property type="entry name" value="TRANSCRIPTIONAL REGULATORY PROTEIN"/>
    <property type="match status" value="1"/>
</dbReference>
<accession>A0A1W1Y0Y8</accession>
<proteinExistence type="predicted"/>
<feature type="DNA-binding region" description="H-T-H motif" evidence="4">
    <location>
        <begin position="31"/>
        <end position="50"/>
    </location>
</feature>
<keyword evidence="7" id="KW-1185">Reference proteome</keyword>
<feature type="domain" description="HTH tetR-type" evidence="5">
    <location>
        <begin position="8"/>
        <end position="68"/>
    </location>
</feature>
<dbReference type="SUPFAM" id="SSF48498">
    <property type="entry name" value="Tetracyclin repressor-like, C-terminal domain"/>
    <property type="match status" value="1"/>
</dbReference>
<keyword evidence="1" id="KW-0805">Transcription regulation</keyword>
<evidence type="ECO:0000259" key="5">
    <source>
        <dbReference type="PROSITE" id="PS50977"/>
    </source>
</evidence>
<dbReference type="Gene3D" id="1.10.357.10">
    <property type="entry name" value="Tetracycline Repressor, domain 2"/>
    <property type="match status" value="1"/>
</dbReference>
<sequence length="203" mass="21249">MSRSEQKAQTRQRIIEGAGRAFRKGGYAGTGVDGLAKEAGVTSGAFYVHFDSKGDAFRESLTHGMAELHGGIRYFQAEHGPAWWAEFVRFYLSVKRTCDLSEGCTLQSMPTEVARSDPQSRAAFEAALREVAQAIIDGPPSARAPANVEDACAALAALTGAVTLARAVDSPAFAEQIAAAAELALLGPAGSSRASSSASAVRE</sequence>